<comment type="caution">
    <text evidence="1">The sequence shown here is derived from an EMBL/GenBank/DDBJ whole genome shotgun (WGS) entry which is preliminary data.</text>
</comment>
<accession>L8JYY7</accession>
<protein>
    <submittedName>
        <fullName evidence="1">Uncharacterized protein</fullName>
    </submittedName>
</protein>
<evidence type="ECO:0000313" key="1">
    <source>
        <dbReference type="EMBL" id="ELR72849.1"/>
    </source>
</evidence>
<evidence type="ECO:0000313" key="2">
    <source>
        <dbReference type="Proteomes" id="UP000011135"/>
    </source>
</evidence>
<dbReference type="STRING" id="1237149.C900_00810"/>
<name>L8JYY7_9BACT</name>
<keyword evidence="2" id="KW-1185">Reference proteome</keyword>
<proteinExistence type="predicted"/>
<organism evidence="1 2">
    <name type="scientific">Fulvivirga imtechensis AK7</name>
    <dbReference type="NCBI Taxonomy" id="1237149"/>
    <lineage>
        <taxon>Bacteria</taxon>
        <taxon>Pseudomonadati</taxon>
        <taxon>Bacteroidota</taxon>
        <taxon>Cytophagia</taxon>
        <taxon>Cytophagales</taxon>
        <taxon>Fulvivirgaceae</taxon>
        <taxon>Fulvivirga</taxon>
    </lineage>
</organism>
<dbReference type="EMBL" id="AMZN01000014">
    <property type="protein sequence ID" value="ELR72849.1"/>
    <property type="molecule type" value="Genomic_DNA"/>
</dbReference>
<sequence length="245" mass="27493">MLAAFGIFSCSDDDPESGPAPELPAGTTVMMNFETFSAADGRTYSLGHAHRAGTHVASWKNILTMDLAIPVNAFLASDGKKAEYTNGEWVWSYEYNTNSETYQAEIHAVEADTADQAWKMFISQPGNFEGFMWMEGVSSHDLKSGQWTIYDNPENNAPALHIHWKSNGDGEITDMKYVVNKGDFIQYVFTGEEPFSAYYNIEANKQPVTIEWHLEKKNGSIIEPTHYLDDLPRCWSSSFEDIDCG</sequence>
<gene>
    <name evidence="1" type="ORF">C900_00810</name>
</gene>
<reference evidence="1 2" key="1">
    <citation type="submission" date="2012-12" db="EMBL/GenBank/DDBJ databases">
        <title>Genome assembly of Fulvivirga imtechensis AK7.</title>
        <authorList>
            <person name="Nupur N."/>
            <person name="Khatri I."/>
            <person name="Kumar R."/>
            <person name="Subramanian S."/>
            <person name="Pinnaka A."/>
        </authorList>
    </citation>
    <scope>NUCLEOTIDE SEQUENCE [LARGE SCALE GENOMIC DNA]</scope>
    <source>
        <strain evidence="1 2">AK7</strain>
    </source>
</reference>
<dbReference type="Proteomes" id="UP000011135">
    <property type="component" value="Unassembled WGS sequence"/>
</dbReference>
<dbReference type="AlphaFoldDB" id="L8JYY7"/>